<accession>A0A161V888</accession>
<evidence type="ECO:0000256" key="1">
    <source>
        <dbReference type="ARBA" id="ARBA00009023"/>
    </source>
</evidence>
<sequence>MKTKVISMAGAAALVFSCTTAMAAETIRVTLQLPETHSIGKNWNAFKEIIEDRSDGDLSLQLFPSAQLFTDKEVPEAVGSGAVEAGSAVLGRFAGSVPAAEIVNLPFFFRDEAHLRAAVAKGSPMREILDNAILEETGARVLWWQAYGRNIYLNNGDPIKTPDDIKGKKVRTYGKVPGWTVEALGGAPTLMSASKQFLAYQQGAVDVGMTGTSGVISRKLYEVMENMTLSYDSAIELVAVINNNFFEGLSAENQKIILEAAAVVEKQLRNEVYSGEDALVASVEDKINVVRLSDEERAKWVEATASVQDRFVEAAGPVGAQAVEAAKKM</sequence>
<dbReference type="GO" id="GO:0055085">
    <property type="term" value="P:transmembrane transport"/>
    <property type="evidence" value="ECO:0007669"/>
    <property type="project" value="InterPro"/>
</dbReference>
<dbReference type="InterPro" id="IPR018389">
    <property type="entry name" value="DctP_fam"/>
</dbReference>
<reference evidence="5 6" key="1">
    <citation type="journal article" date="2016" name="Front. Microbiol.">
        <title>Comparative Genomic Analysis Reveals a Diverse Repertoire of Genes Involved in Prokaryote-Eukaryote Interactions within the Pseudovibrio Genus.</title>
        <authorList>
            <person name="Romano S."/>
            <person name="Fernandez-Guerra A."/>
            <person name="Reen F.J."/>
            <person name="Glockner F.O."/>
            <person name="Crowley S.P."/>
            <person name="O'Sullivan O."/>
            <person name="Cotter P.D."/>
            <person name="Adams C."/>
            <person name="Dobson A.D."/>
            <person name="O'Gara F."/>
        </authorList>
    </citation>
    <scope>NUCLEOTIDE SEQUENCE [LARGE SCALE GENOMIC DNA]</scope>
    <source>
        <strain evidence="5 6">Ad2</strain>
    </source>
</reference>
<dbReference type="EMBL" id="LMCB01000074">
    <property type="protein sequence ID" value="KZL15388.1"/>
    <property type="molecule type" value="Genomic_DNA"/>
</dbReference>
<evidence type="ECO:0000256" key="4">
    <source>
        <dbReference type="SAM" id="SignalP"/>
    </source>
</evidence>
<gene>
    <name evidence="5" type="primary">yiaO_2</name>
    <name evidence="5" type="ORF">PsAD2_03644</name>
</gene>
<dbReference type="OrthoDB" id="8673861at2"/>
<dbReference type="PATRIC" id="fig|989403.3.peg.3941"/>
<keyword evidence="6" id="KW-1185">Reference proteome</keyword>
<dbReference type="NCBIfam" id="NF037995">
    <property type="entry name" value="TRAP_S1"/>
    <property type="match status" value="1"/>
</dbReference>
<keyword evidence="3 4" id="KW-0732">Signal</keyword>
<organism evidence="5 6">
    <name type="scientific">Pseudovibrio axinellae</name>
    <dbReference type="NCBI Taxonomy" id="989403"/>
    <lineage>
        <taxon>Bacteria</taxon>
        <taxon>Pseudomonadati</taxon>
        <taxon>Pseudomonadota</taxon>
        <taxon>Alphaproteobacteria</taxon>
        <taxon>Hyphomicrobiales</taxon>
        <taxon>Stappiaceae</taxon>
        <taxon>Pseudovibrio</taxon>
    </lineage>
</organism>
<protein>
    <submittedName>
        <fullName evidence="5">2,3-diketo-L-gulonate-binding periplasmic protein YiaO</fullName>
    </submittedName>
</protein>
<dbReference type="RefSeq" id="WP_068009166.1">
    <property type="nucleotide sequence ID" value="NZ_FOFM01000012.1"/>
</dbReference>
<dbReference type="CDD" id="cd13680">
    <property type="entry name" value="PBP2_TRAP_SBP_like_4"/>
    <property type="match status" value="1"/>
</dbReference>
<proteinExistence type="inferred from homology"/>
<feature type="chain" id="PRO_5007827828" evidence="4">
    <location>
        <begin position="24"/>
        <end position="329"/>
    </location>
</feature>
<dbReference type="Gene3D" id="3.40.190.170">
    <property type="entry name" value="Bacterial extracellular solute-binding protein, family 7"/>
    <property type="match status" value="1"/>
</dbReference>
<evidence type="ECO:0000256" key="2">
    <source>
        <dbReference type="ARBA" id="ARBA00022448"/>
    </source>
</evidence>
<comment type="caution">
    <text evidence="5">The sequence shown here is derived from an EMBL/GenBank/DDBJ whole genome shotgun (WGS) entry which is preliminary data.</text>
</comment>
<dbReference type="PANTHER" id="PTHR33376:SF7">
    <property type="entry name" value="C4-DICARBOXYLATE-BINDING PROTEIN DCTB"/>
    <property type="match status" value="1"/>
</dbReference>
<dbReference type="Pfam" id="PF03480">
    <property type="entry name" value="DctP"/>
    <property type="match status" value="1"/>
</dbReference>
<dbReference type="AlphaFoldDB" id="A0A161V888"/>
<dbReference type="PANTHER" id="PTHR33376">
    <property type="match status" value="1"/>
</dbReference>
<dbReference type="InterPro" id="IPR038404">
    <property type="entry name" value="TRAP_DctP_sf"/>
</dbReference>
<dbReference type="PROSITE" id="PS51257">
    <property type="entry name" value="PROKAR_LIPOPROTEIN"/>
    <property type="match status" value="1"/>
</dbReference>
<dbReference type="STRING" id="989403.SAMN05421798_11241"/>
<evidence type="ECO:0000313" key="5">
    <source>
        <dbReference type="EMBL" id="KZL15388.1"/>
    </source>
</evidence>
<feature type="signal peptide" evidence="4">
    <location>
        <begin position="1"/>
        <end position="23"/>
    </location>
</feature>
<evidence type="ECO:0000313" key="6">
    <source>
        <dbReference type="Proteomes" id="UP000076577"/>
    </source>
</evidence>
<evidence type="ECO:0000256" key="3">
    <source>
        <dbReference type="ARBA" id="ARBA00022729"/>
    </source>
</evidence>
<comment type="similarity">
    <text evidence="1">Belongs to the bacterial solute-binding protein 7 family.</text>
</comment>
<keyword evidence="2" id="KW-0813">Transport</keyword>
<dbReference type="Proteomes" id="UP000076577">
    <property type="component" value="Unassembled WGS sequence"/>
</dbReference>
<name>A0A161V888_9HYPH</name>